<evidence type="ECO:0000259" key="6">
    <source>
        <dbReference type="Pfam" id="PF00324"/>
    </source>
</evidence>
<gene>
    <name evidence="7" type="ORF">HIJ39_22085</name>
</gene>
<comment type="subcellular location">
    <subcellularLocation>
        <location evidence="1">Membrane</location>
        <topology evidence="1">Multi-pass membrane protein</topology>
    </subcellularLocation>
</comment>
<name>A0A7Y0L865_9FIRM</name>
<dbReference type="GO" id="GO:0016020">
    <property type="term" value="C:membrane"/>
    <property type="evidence" value="ECO:0007669"/>
    <property type="project" value="UniProtKB-SubCell"/>
</dbReference>
<feature type="transmembrane region" description="Helical" evidence="5">
    <location>
        <begin position="136"/>
        <end position="156"/>
    </location>
</feature>
<evidence type="ECO:0000256" key="5">
    <source>
        <dbReference type="SAM" id="Phobius"/>
    </source>
</evidence>
<keyword evidence="8" id="KW-1185">Reference proteome</keyword>
<dbReference type="Pfam" id="PF00324">
    <property type="entry name" value="AA_permease"/>
    <property type="match status" value="1"/>
</dbReference>
<protein>
    <submittedName>
        <fullName evidence="7">APC family permease</fullName>
    </submittedName>
</protein>
<evidence type="ECO:0000256" key="3">
    <source>
        <dbReference type="ARBA" id="ARBA00022989"/>
    </source>
</evidence>
<dbReference type="InterPro" id="IPR004841">
    <property type="entry name" value="AA-permease/SLC12A_dom"/>
</dbReference>
<reference evidence="7 8" key="1">
    <citation type="submission" date="2020-04" db="EMBL/GenBank/DDBJ databases">
        <authorList>
            <person name="Zhang R."/>
            <person name="Schippers A."/>
        </authorList>
    </citation>
    <scope>NUCLEOTIDE SEQUENCE [LARGE SCALE GENOMIC DNA]</scope>
    <source>
        <strain evidence="7 8">DSM 109850</strain>
    </source>
</reference>
<dbReference type="RefSeq" id="WP_169103202.1">
    <property type="nucleotide sequence ID" value="NZ_JABBVZ010000195.1"/>
</dbReference>
<evidence type="ECO:0000313" key="8">
    <source>
        <dbReference type="Proteomes" id="UP000533476"/>
    </source>
</evidence>
<dbReference type="InterPro" id="IPR050367">
    <property type="entry name" value="APC_superfamily"/>
</dbReference>
<feature type="transmembrane region" description="Helical" evidence="5">
    <location>
        <begin position="81"/>
        <end position="101"/>
    </location>
</feature>
<dbReference type="Gene3D" id="1.20.1740.10">
    <property type="entry name" value="Amino acid/polyamine transporter I"/>
    <property type="match status" value="1"/>
</dbReference>
<dbReference type="GO" id="GO:0055085">
    <property type="term" value="P:transmembrane transport"/>
    <property type="evidence" value="ECO:0007669"/>
    <property type="project" value="InterPro"/>
</dbReference>
<keyword evidence="4 5" id="KW-0472">Membrane</keyword>
<dbReference type="PANTHER" id="PTHR42770">
    <property type="entry name" value="AMINO ACID TRANSPORTER-RELATED"/>
    <property type="match status" value="1"/>
</dbReference>
<evidence type="ECO:0000256" key="2">
    <source>
        <dbReference type="ARBA" id="ARBA00022692"/>
    </source>
</evidence>
<feature type="transmembrane region" description="Helical" evidence="5">
    <location>
        <begin position="48"/>
        <end position="69"/>
    </location>
</feature>
<keyword evidence="2 5" id="KW-0812">Transmembrane</keyword>
<sequence length="216" mass="22888">MAQVNTSSSGLARNALGLLHVIFQSASQMSPTGTVVSGLTAIAAYSMGAMPLAILLALIAAFFSANTLIQFSRKISSAGGYYSWVAHGAGPYAGAFMGWLYVLYQGLNAPALVLFFGWVVRALLELGLGIHLAGWLWWPFSMVAALFVWSIAYVGIKQSLVYSMIVGSIEIVVLCVLAVLLIDKAGSHNTLATFTPRLSKTGWSGIGLGMIFGLFS</sequence>
<dbReference type="PANTHER" id="PTHR42770:SF11">
    <property type="entry name" value="INNER MEMBRANE TRANSPORT PROTEIN YBAT"/>
    <property type="match status" value="1"/>
</dbReference>
<evidence type="ECO:0000256" key="1">
    <source>
        <dbReference type="ARBA" id="ARBA00004141"/>
    </source>
</evidence>
<feature type="domain" description="Amino acid permease/ SLC12A" evidence="6">
    <location>
        <begin position="20"/>
        <end position="189"/>
    </location>
</feature>
<evidence type="ECO:0000313" key="7">
    <source>
        <dbReference type="EMBL" id="NMP25000.1"/>
    </source>
</evidence>
<feature type="transmembrane region" description="Helical" evidence="5">
    <location>
        <begin position="107"/>
        <end position="124"/>
    </location>
</feature>
<feature type="transmembrane region" description="Helical" evidence="5">
    <location>
        <begin position="162"/>
        <end position="182"/>
    </location>
</feature>
<accession>A0A7Y0L865</accession>
<evidence type="ECO:0000256" key="4">
    <source>
        <dbReference type="ARBA" id="ARBA00023136"/>
    </source>
</evidence>
<comment type="caution">
    <text evidence="7">The sequence shown here is derived from an EMBL/GenBank/DDBJ whole genome shotgun (WGS) entry which is preliminary data.</text>
</comment>
<proteinExistence type="predicted"/>
<dbReference type="AlphaFoldDB" id="A0A7Y0L865"/>
<dbReference type="EMBL" id="JABBVZ010000195">
    <property type="protein sequence ID" value="NMP25000.1"/>
    <property type="molecule type" value="Genomic_DNA"/>
</dbReference>
<keyword evidence="3 5" id="KW-1133">Transmembrane helix</keyword>
<organism evidence="7 8">
    <name type="scientific">Sulfobacillus harzensis</name>
    <dbReference type="NCBI Taxonomy" id="2729629"/>
    <lineage>
        <taxon>Bacteria</taxon>
        <taxon>Bacillati</taxon>
        <taxon>Bacillota</taxon>
        <taxon>Clostridia</taxon>
        <taxon>Eubacteriales</taxon>
        <taxon>Clostridiales Family XVII. Incertae Sedis</taxon>
        <taxon>Sulfobacillus</taxon>
    </lineage>
</organism>
<dbReference type="Proteomes" id="UP000533476">
    <property type="component" value="Unassembled WGS sequence"/>
</dbReference>